<feature type="chain" id="PRO_5039288748" description="Extracellular protein" evidence="1">
    <location>
        <begin position="24"/>
        <end position="214"/>
    </location>
</feature>
<sequence length="214" mass="21776">MTSTSKIKYLGIAAAALLTTAPAVTTAVAPAFTGGITTVQAADTTGGLTGEFNVAISGTDTSNLFYAKTTKDQKIFSDSALTQDTGQTTQGDLIAGFGAFYAVLGVAMTNGTVTAYHIAPSTLASDLGWIKASDVTTFGSVSGGLFSASTSDQTFTLSAPTTAYLNDGSSSLSITALVLDGTTKNIKSVTGTDDLVIPNLLMLARLPQLSLISY</sequence>
<dbReference type="STRING" id="1423734.FC83_GL002104"/>
<accession>A0A0R1XYF3</accession>
<name>A0A0R1XYF3_9LACO</name>
<gene>
    <name evidence="2" type="ORF">FC83_GL002104</name>
</gene>
<comment type="caution">
    <text evidence="2">The sequence shown here is derived from an EMBL/GenBank/DDBJ whole genome shotgun (WGS) entry which is preliminary data.</text>
</comment>
<dbReference type="AlphaFoldDB" id="A0A0R1XYF3"/>
<keyword evidence="1" id="KW-0732">Signal</keyword>
<reference evidence="2 3" key="1">
    <citation type="journal article" date="2015" name="Genome Announc.">
        <title>Expanding the biotechnology potential of lactobacilli through comparative genomics of 213 strains and associated genera.</title>
        <authorList>
            <person name="Sun Z."/>
            <person name="Harris H.M."/>
            <person name="McCann A."/>
            <person name="Guo C."/>
            <person name="Argimon S."/>
            <person name="Zhang W."/>
            <person name="Yang X."/>
            <person name="Jeffery I.B."/>
            <person name="Cooney J.C."/>
            <person name="Kagawa T.F."/>
            <person name="Liu W."/>
            <person name="Song Y."/>
            <person name="Salvetti E."/>
            <person name="Wrobel A."/>
            <person name="Rasinkangas P."/>
            <person name="Parkhill J."/>
            <person name="Rea M.C."/>
            <person name="O'Sullivan O."/>
            <person name="Ritari J."/>
            <person name="Douillard F.P."/>
            <person name="Paul Ross R."/>
            <person name="Yang R."/>
            <person name="Briner A.E."/>
            <person name="Felis G.E."/>
            <person name="de Vos W.M."/>
            <person name="Barrangou R."/>
            <person name="Klaenhammer T.R."/>
            <person name="Caufield P.W."/>
            <person name="Cui Y."/>
            <person name="Zhang H."/>
            <person name="O'Toole P.W."/>
        </authorList>
    </citation>
    <scope>NUCLEOTIDE SEQUENCE [LARGE SCALE GENOMIC DNA]</scope>
    <source>
        <strain evidence="2 3">DSM 18527</strain>
    </source>
</reference>
<keyword evidence="3" id="KW-1185">Reference proteome</keyword>
<evidence type="ECO:0000313" key="3">
    <source>
        <dbReference type="Proteomes" id="UP000051236"/>
    </source>
</evidence>
<evidence type="ECO:0000313" key="2">
    <source>
        <dbReference type="EMBL" id="KRM34765.1"/>
    </source>
</evidence>
<dbReference type="PATRIC" id="fig|1423734.3.peg.2126"/>
<organism evidence="2 3">
    <name type="scientific">Agrilactobacillus composti DSM 18527 = JCM 14202</name>
    <dbReference type="NCBI Taxonomy" id="1423734"/>
    <lineage>
        <taxon>Bacteria</taxon>
        <taxon>Bacillati</taxon>
        <taxon>Bacillota</taxon>
        <taxon>Bacilli</taxon>
        <taxon>Lactobacillales</taxon>
        <taxon>Lactobacillaceae</taxon>
        <taxon>Agrilactobacillus</taxon>
    </lineage>
</organism>
<proteinExistence type="predicted"/>
<dbReference type="EMBL" id="AZGA01000022">
    <property type="protein sequence ID" value="KRM34765.1"/>
    <property type="molecule type" value="Genomic_DNA"/>
</dbReference>
<evidence type="ECO:0000256" key="1">
    <source>
        <dbReference type="SAM" id="SignalP"/>
    </source>
</evidence>
<protein>
    <recommendedName>
        <fullName evidence="4">Extracellular protein</fullName>
    </recommendedName>
</protein>
<dbReference type="Proteomes" id="UP000051236">
    <property type="component" value="Unassembled WGS sequence"/>
</dbReference>
<dbReference type="RefSeq" id="WP_057002541.1">
    <property type="nucleotide sequence ID" value="NZ_AZGA01000022.1"/>
</dbReference>
<evidence type="ECO:0008006" key="4">
    <source>
        <dbReference type="Google" id="ProtNLM"/>
    </source>
</evidence>
<feature type="signal peptide" evidence="1">
    <location>
        <begin position="1"/>
        <end position="23"/>
    </location>
</feature>